<gene>
    <name evidence="2" type="ORF">BJ988_001496</name>
</gene>
<keyword evidence="1" id="KW-0472">Membrane</keyword>
<evidence type="ECO:0000313" key="2">
    <source>
        <dbReference type="EMBL" id="NYI76848.1"/>
    </source>
</evidence>
<feature type="transmembrane region" description="Helical" evidence="1">
    <location>
        <begin position="77"/>
        <end position="97"/>
    </location>
</feature>
<proteinExistence type="predicted"/>
<organism evidence="2 3">
    <name type="scientific">Nocardioides panzhihuensis</name>
    <dbReference type="NCBI Taxonomy" id="860243"/>
    <lineage>
        <taxon>Bacteria</taxon>
        <taxon>Bacillati</taxon>
        <taxon>Actinomycetota</taxon>
        <taxon>Actinomycetes</taxon>
        <taxon>Propionibacteriales</taxon>
        <taxon>Nocardioidaceae</taxon>
        <taxon>Nocardioides</taxon>
    </lineage>
</organism>
<reference evidence="2 3" key="1">
    <citation type="submission" date="2020-07" db="EMBL/GenBank/DDBJ databases">
        <title>Sequencing the genomes of 1000 actinobacteria strains.</title>
        <authorList>
            <person name="Klenk H.-P."/>
        </authorList>
    </citation>
    <scope>NUCLEOTIDE SEQUENCE [LARGE SCALE GENOMIC DNA]</scope>
    <source>
        <strain evidence="2 3">DSM 26487</strain>
    </source>
</reference>
<evidence type="ECO:0000256" key="1">
    <source>
        <dbReference type="SAM" id="Phobius"/>
    </source>
</evidence>
<keyword evidence="1" id="KW-0812">Transmembrane</keyword>
<protein>
    <submittedName>
        <fullName evidence="2">Uncharacterized protein</fullName>
    </submittedName>
</protein>
<feature type="transmembrane region" description="Helical" evidence="1">
    <location>
        <begin position="109"/>
        <end position="130"/>
    </location>
</feature>
<name>A0A7Z0IRI1_9ACTN</name>
<feature type="transmembrane region" description="Helical" evidence="1">
    <location>
        <begin position="45"/>
        <end position="65"/>
    </location>
</feature>
<dbReference type="EMBL" id="JACBZR010000001">
    <property type="protein sequence ID" value="NYI76848.1"/>
    <property type="molecule type" value="Genomic_DNA"/>
</dbReference>
<feature type="transmembrane region" description="Helical" evidence="1">
    <location>
        <begin position="12"/>
        <end position="33"/>
    </location>
</feature>
<dbReference type="AlphaFoldDB" id="A0A7Z0IRI1"/>
<keyword evidence="3" id="KW-1185">Reference proteome</keyword>
<evidence type="ECO:0000313" key="3">
    <source>
        <dbReference type="Proteomes" id="UP000564496"/>
    </source>
</evidence>
<dbReference type="RefSeq" id="WP_179657453.1">
    <property type="nucleotide sequence ID" value="NZ_JACBZR010000001.1"/>
</dbReference>
<dbReference type="Proteomes" id="UP000564496">
    <property type="component" value="Unassembled WGS sequence"/>
</dbReference>
<feature type="transmembrane region" description="Helical" evidence="1">
    <location>
        <begin position="168"/>
        <end position="193"/>
    </location>
</feature>
<sequence>MTAAAERPDRVGLSVVAAVIVIAAEIARLVVLSQIRWEIGYPGEFAVEGVLFTLVYLTYAAVLVWRGRSLVRKLTAPLLLVPGWLYACYWLVAAFLQARGSFELPHGEWLLWVVRFLVVFITVCLVAAWGVARRRGFLWLIGLIVPVVLTIAWLKWSWRLYEAIAGEIFVYDLVAAVPTVVITLLGCLACWGVEALTRRRA</sequence>
<feature type="transmembrane region" description="Helical" evidence="1">
    <location>
        <begin position="137"/>
        <end position="156"/>
    </location>
</feature>
<comment type="caution">
    <text evidence="2">The sequence shown here is derived from an EMBL/GenBank/DDBJ whole genome shotgun (WGS) entry which is preliminary data.</text>
</comment>
<keyword evidence="1" id="KW-1133">Transmembrane helix</keyword>
<accession>A0A7Z0IRI1</accession>